<evidence type="ECO:0000313" key="1">
    <source>
        <dbReference type="EMBL" id="KAK3681791.1"/>
    </source>
</evidence>
<evidence type="ECO:0000313" key="2">
    <source>
        <dbReference type="Proteomes" id="UP001270362"/>
    </source>
</evidence>
<dbReference type="AlphaFoldDB" id="A0AAE1C7R7"/>
<accession>A0AAE1C7R7</accession>
<name>A0AAE1C7R7_9PEZI</name>
<dbReference type="Proteomes" id="UP001270362">
    <property type="component" value="Unassembled WGS sequence"/>
</dbReference>
<protein>
    <submittedName>
        <fullName evidence="1">Uncharacterized protein</fullName>
    </submittedName>
</protein>
<gene>
    <name evidence="1" type="ORF">B0T22DRAFT_301927</name>
</gene>
<organism evidence="1 2">
    <name type="scientific">Podospora appendiculata</name>
    <dbReference type="NCBI Taxonomy" id="314037"/>
    <lineage>
        <taxon>Eukaryota</taxon>
        <taxon>Fungi</taxon>
        <taxon>Dikarya</taxon>
        <taxon>Ascomycota</taxon>
        <taxon>Pezizomycotina</taxon>
        <taxon>Sordariomycetes</taxon>
        <taxon>Sordariomycetidae</taxon>
        <taxon>Sordariales</taxon>
        <taxon>Podosporaceae</taxon>
        <taxon>Podospora</taxon>
    </lineage>
</organism>
<keyword evidence="2" id="KW-1185">Reference proteome</keyword>
<proteinExistence type="predicted"/>
<sequence>MPLQRLDIKPAGRRRDLDSGSLIPIPFVNDSSNYYFRIGVRTVELLIYTIARPWRVERDIRDGHRHEIHVTELNNAPGPNKDDVNAEYMAAQEHTWMHGYDGTGVDGTGELWDVFRHLWPAKEGVRYSKDGWREDWHSFPLQKEPRG</sequence>
<reference evidence="1" key="1">
    <citation type="journal article" date="2023" name="Mol. Phylogenet. Evol.">
        <title>Genome-scale phylogeny and comparative genomics of the fungal order Sordariales.</title>
        <authorList>
            <person name="Hensen N."/>
            <person name="Bonometti L."/>
            <person name="Westerberg I."/>
            <person name="Brannstrom I.O."/>
            <person name="Guillou S."/>
            <person name="Cros-Aarteil S."/>
            <person name="Calhoun S."/>
            <person name="Haridas S."/>
            <person name="Kuo A."/>
            <person name="Mondo S."/>
            <person name="Pangilinan J."/>
            <person name="Riley R."/>
            <person name="LaButti K."/>
            <person name="Andreopoulos B."/>
            <person name="Lipzen A."/>
            <person name="Chen C."/>
            <person name="Yan M."/>
            <person name="Daum C."/>
            <person name="Ng V."/>
            <person name="Clum A."/>
            <person name="Steindorff A."/>
            <person name="Ohm R.A."/>
            <person name="Martin F."/>
            <person name="Silar P."/>
            <person name="Natvig D.O."/>
            <person name="Lalanne C."/>
            <person name="Gautier V."/>
            <person name="Ament-Velasquez S.L."/>
            <person name="Kruys A."/>
            <person name="Hutchinson M.I."/>
            <person name="Powell A.J."/>
            <person name="Barry K."/>
            <person name="Miller A.N."/>
            <person name="Grigoriev I.V."/>
            <person name="Debuchy R."/>
            <person name="Gladieux P."/>
            <person name="Hiltunen Thoren M."/>
            <person name="Johannesson H."/>
        </authorList>
    </citation>
    <scope>NUCLEOTIDE SEQUENCE</scope>
    <source>
        <strain evidence="1">CBS 314.62</strain>
    </source>
</reference>
<comment type="caution">
    <text evidence="1">The sequence shown here is derived from an EMBL/GenBank/DDBJ whole genome shotgun (WGS) entry which is preliminary data.</text>
</comment>
<dbReference type="EMBL" id="JAULSO010000006">
    <property type="protein sequence ID" value="KAK3681791.1"/>
    <property type="molecule type" value="Genomic_DNA"/>
</dbReference>
<reference evidence="1" key="2">
    <citation type="submission" date="2023-06" db="EMBL/GenBank/DDBJ databases">
        <authorList>
            <consortium name="Lawrence Berkeley National Laboratory"/>
            <person name="Haridas S."/>
            <person name="Hensen N."/>
            <person name="Bonometti L."/>
            <person name="Westerberg I."/>
            <person name="Brannstrom I.O."/>
            <person name="Guillou S."/>
            <person name="Cros-Aarteil S."/>
            <person name="Calhoun S."/>
            <person name="Kuo A."/>
            <person name="Mondo S."/>
            <person name="Pangilinan J."/>
            <person name="Riley R."/>
            <person name="Labutti K."/>
            <person name="Andreopoulos B."/>
            <person name="Lipzen A."/>
            <person name="Chen C."/>
            <person name="Yanf M."/>
            <person name="Daum C."/>
            <person name="Ng V."/>
            <person name="Clum A."/>
            <person name="Steindorff A."/>
            <person name="Ohm R."/>
            <person name="Martin F."/>
            <person name="Silar P."/>
            <person name="Natvig D."/>
            <person name="Lalanne C."/>
            <person name="Gautier V."/>
            <person name="Ament-Velasquez S.L."/>
            <person name="Kruys A."/>
            <person name="Hutchinson M.I."/>
            <person name="Powell A.J."/>
            <person name="Barry K."/>
            <person name="Miller A.N."/>
            <person name="Grigoriev I.V."/>
            <person name="Debuchy R."/>
            <person name="Gladieux P."/>
            <person name="Thoren M.H."/>
            <person name="Johannesson H."/>
        </authorList>
    </citation>
    <scope>NUCLEOTIDE SEQUENCE</scope>
    <source>
        <strain evidence="1">CBS 314.62</strain>
    </source>
</reference>